<dbReference type="HOGENOM" id="CLU_1874533_0_0_12"/>
<evidence type="ECO:0000313" key="3">
    <source>
        <dbReference type="Proteomes" id="UP000009223"/>
    </source>
</evidence>
<keyword evidence="1" id="KW-0472">Membrane</keyword>
<feature type="transmembrane region" description="Helical" evidence="1">
    <location>
        <begin position="70"/>
        <end position="88"/>
    </location>
</feature>
<keyword evidence="1" id="KW-0812">Transmembrane</keyword>
<reference evidence="3" key="1">
    <citation type="submission" date="2009-12" db="EMBL/GenBank/DDBJ databases">
        <title>Complete sequence of Treponema primitia strain ZAS-2.</title>
        <authorList>
            <person name="Tetu S.G."/>
            <person name="Matson E."/>
            <person name="Ren Q."/>
            <person name="Seshadri R."/>
            <person name="Elbourne L."/>
            <person name="Hassan K.A."/>
            <person name="Durkin A."/>
            <person name="Radune D."/>
            <person name="Mohamoud Y."/>
            <person name="Shay R."/>
            <person name="Jin S."/>
            <person name="Zhang X."/>
            <person name="Lucey K."/>
            <person name="Ballor N.R."/>
            <person name="Ottesen E."/>
            <person name="Rosenthal R."/>
            <person name="Allen A."/>
            <person name="Leadbetter J.R."/>
            <person name="Paulsen I.T."/>
        </authorList>
    </citation>
    <scope>NUCLEOTIDE SEQUENCE [LARGE SCALE GENOMIC DNA]</scope>
    <source>
        <strain evidence="3">ATCC BAA-887 / DSM 12427 / ZAS-2</strain>
    </source>
</reference>
<feature type="transmembrane region" description="Helical" evidence="1">
    <location>
        <begin position="94"/>
        <end position="116"/>
    </location>
</feature>
<keyword evidence="3" id="KW-1185">Reference proteome</keyword>
<dbReference type="Proteomes" id="UP000009223">
    <property type="component" value="Chromosome"/>
</dbReference>
<protein>
    <submittedName>
        <fullName evidence="2">Putative positive regulator of sigma E, RseC/MucC</fullName>
    </submittedName>
</protein>
<dbReference type="RefSeq" id="WP_015707413.1">
    <property type="nucleotide sequence ID" value="NC_015578.1"/>
</dbReference>
<evidence type="ECO:0000313" key="2">
    <source>
        <dbReference type="EMBL" id="AEF85814.1"/>
    </source>
</evidence>
<gene>
    <name evidence="2" type="ordered locus">TREPR_2822</name>
</gene>
<organism evidence="2 3">
    <name type="scientific">Treponema primitia (strain ATCC BAA-887 / DSM 12427 / ZAS-2)</name>
    <dbReference type="NCBI Taxonomy" id="545694"/>
    <lineage>
        <taxon>Bacteria</taxon>
        <taxon>Pseudomonadati</taxon>
        <taxon>Spirochaetota</taxon>
        <taxon>Spirochaetia</taxon>
        <taxon>Spirochaetales</taxon>
        <taxon>Treponemataceae</taxon>
        <taxon>Treponema</taxon>
    </lineage>
</organism>
<accession>F5YPW8</accession>
<dbReference type="AlphaFoldDB" id="F5YPW8"/>
<sequence>MKETGVVVNIKGALATVKVKRPAASKGCCHFDTTKDEFLEAYNNCNAAVNDTVSVESEVETEKRQAFIKFGLFIAAFMIGLVGGYYVAGLFNAANLNGLFSIAAALLAIVITHIVYKRLNGEAKRIPVINEIVYNT</sequence>
<dbReference type="Pfam" id="PF04246">
    <property type="entry name" value="RseC_MucC"/>
    <property type="match status" value="1"/>
</dbReference>
<evidence type="ECO:0000256" key="1">
    <source>
        <dbReference type="SAM" id="Phobius"/>
    </source>
</evidence>
<proteinExistence type="predicted"/>
<reference evidence="2 3" key="2">
    <citation type="journal article" date="2011" name="ISME J.">
        <title>RNA-seq reveals cooperative metabolic interactions between two termite-gut spirochete species in co-culture.</title>
        <authorList>
            <person name="Rosenthal A.Z."/>
            <person name="Matson E.G."/>
            <person name="Eldar A."/>
            <person name="Leadbetter J.R."/>
        </authorList>
    </citation>
    <scope>NUCLEOTIDE SEQUENCE [LARGE SCALE GENOMIC DNA]</scope>
    <source>
        <strain evidence="3">ATCC BAA-887 / DSM 12427 / ZAS-2</strain>
    </source>
</reference>
<dbReference type="KEGG" id="tpi:TREPR_2822"/>
<dbReference type="EMBL" id="CP001843">
    <property type="protein sequence ID" value="AEF85814.1"/>
    <property type="molecule type" value="Genomic_DNA"/>
</dbReference>
<keyword evidence="1" id="KW-1133">Transmembrane helix</keyword>
<name>F5YPW8_TREPZ</name>
<dbReference type="STRING" id="545694.TREPR_2822"/>